<evidence type="ECO:0000256" key="3">
    <source>
        <dbReference type="ARBA" id="ARBA00022741"/>
    </source>
</evidence>
<accession>A0A2W5Q826</accession>
<dbReference type="InterPro" id="IPR000719">
    <property type="entry name" value="Prot_kinase_dom"/>
</dbReference>
<evidence type="ECO:0000313" key="9">
    <source>
        <dbReference type="Proteomes" id="UP000249135"/>
    </source>
</evidence>
<feature type="domain" description="Protein kinase" evidence="7">
    <location>
        <begin position="1"/>
        <end position="127"/>
    </location>
</feature>
<reference evidence="8 9" key="1">
    <citation type="submission" date="2017-08" db="EMBL/GenBank/DDBJ databases">
        <title>Infants hospitalized years apart are colonized by the same room-sourced microbial strains.</title>
        <authorList>
            <person name="Brooks B."/>
            <person name="Olm M.R."/>
            <person name="Firek B.A."/>
            <person name="Baker R."/>
            <person name="Thomas B.C."/>
            <person name="Morowitz M.J."/>
            <person name="Banfield J.F."/>
        </authorList>
    </citation>
    <scope>NUCLEOTIDE SEQUENCE [LARGE SCALE GENOMIC DNA]</scope>
    <source>
        <strain evidence="8">S2_005_003_R2_41</strain>
    </source>
</reference>
<evidence type="ECO:0000256" key="5">
    <source>
        <dbReference type="ARBA" id="ARBA00022840"/>
    </source>
</evidence>
<feature type="non-terminal residue" evidence="8">
    <location>
        <position position="211"/>
    </location>
</feature>
<protein>
    <submittedName>
        <fullName evidence="8">Serine/threonine protein kinase</fullName>
    </submittedName>
</protein>
<evidence type="ECO:0000256" key="4">
    <source>
        <dbReference type="ARBA" id="ARBA00022777"/>
    </source>
</evidence>
<keyword evidence="3" id="KW-0547">Nucleotide-binding</keyword>
<evidence type="ECO:0000256" key="2">
    <source>
        <dbReference type="ARBA" id="ARBA00022679"/>
    </source>
</evidence>
<dbReference type="InterPro" id="IPR011009">
    <property type="entry name" value="Kinase-like_dom_sf"/>
</dbReference>
<sequence>MTTDGLLKVTDFGIARIESAALTQMAATIGTPGYMAPEQYLGEAIDHRVDLFAAGVLLYRMLTGRSPFAAESAEAVMYRVLNKDPEPPSQLPGLSVPASFDPIVARALAKAPQSRFASAQEFRDALAERSALHIGTAADDATVVASLHLPLRRPDGHPPSGAASRPGSAGPSRWDAASLAPMEAALTRFMGPMARVLVREAARTATDLGAL</sequence>
<dbReference type="PROSITE" id="PS50011">
    <property type="entry name" value="PROTEIN_KINASE_DOM"/>
    <property type="match status" value="1"/>
</dbReference>
<dbReference type="GO" id="GO:0004674">
    <property type="term" value="F:protein serine/threonine kinase activity"/>
    <property type="evidence" value="ECO:0007669"/>
    <property type="project" value="UniProtKB-KW"/>
</dbReference>
<evidence type="ECO:0000256" key="1">
    <source>
        <dbReference type="ARBA" id="ARBA00022527"/>
    </source>
</evidence>
<evidence type="ECO:0000313" key="8">
    <source>
        <dbReference type="EMBL" id="PZQ73632.1"/>
    </source>
</evidence>
<dbReference type="AlphaFoldDB" id="A0A2W5Q826"/>
<feature type="region of interest" description="Disordered" evidence="6">
    <location>
        <begin position="150"/>
        <end position="175"/>
    </location>
</feature>
<comment type="caution">
    <text evidence="8">The sequence shown here is derived from an EMBL/GenBank/DDBJ whole genome shotgun (WGS) entry which is preliminary data.</text>
</comment>
<keyword evidence="1 8" id="KW-0723">Serine/threonine-protein kinase</keyword>
<dbReference type="SUPFAM" id="SSF56112">
    <property type="entry name" value="Protein kinase-like (PK-like)"/>
    <property type="match status" value="1"/>
</dbReference>
<dbReference type="PANTHER" id="PTHR24351">
    <property type="entry name" value="RIBOSOMAL PROTEIN S6 KINASE"/>
    <property type="match status" value="1"/>
</dbReference>
<keyword evidence="2" id="KW-0808">Transferase</keyword>
<evidence type="ECO:0000259" key="7">
    <source>
        <dbReference type="PROSITE" id="PS50011"/>
    </source>
</evidence>
<dbReference type="Gene3D" id="1.10.510.10">
    <property type="entry name" value="Transferase(Phosphotransferase) domain 1"/>
    <property type="match status" value="1"/>
</dbReference>
<dbReference type="EMBL" id="QFPP01000174">
    <property type="protein sequence ID" value="PZQ73632.1"/>
    <property type="molecule type" value="Genomic_DNA"/>
</dbReference>
<organism evidence="8 9">
    <name type="scientific">Variovorax paradoxus</name>
    <dbReference type="NCBI Taxonomy" id="34073"/>
    <lineage>
        <taxon>Bacteria</taxon>
        <taxon>Pseudomonadati</taxon>
        <taxon>Pseudomonadota</taxon>
        <taxon>Betaproteobacteria</taxon>
        <taxon>Burkholderiales</taxon>
        <taxon>Comamonadaceae</taxon>
        <taxon>Variovorax</taxon>
    </lineage>
</organism>
<keyword evidence="4 8" id="KW-0418">Kinase</keyword>
<keyword evidence="5" id="KW-0067">ATP-binding</keyword>
<gene>
    <name evidence="8" type="ORF">DI563_14335</name>
</gene>
<dbReference type="CDD" id="cd14014">
    <property type="entry name" value="STKc_PknB_like"/>
    <property type="match status" value="1"/>
</dbReference>
<proteinExistence type="predicted"/>
<name>A0A2W5Q826_VARPD</name>
<dbReference type="Proteomes" id="UP000249135">
    <property type="component" value="Unassembled WGS sequence"/>
</dbReference>
<dbReference type="GO" id="GO:0005524">
    <property type="term" value="F:ATP binding"/>
    <property type="evidence" value="ECO:0007669"/>
    <property type="project" value="UniProtKB-KW"/>
</dbReference>
<evidence type="ECO:0000256" key="6">
    <source>
        <dbReference type="SAM" id="MobiDB-lite"/>
    </source>
</evidence>
<dbReference type="Pfam" id="PF00069">
    <property type="entry name" value="Pkinase"/>
    <property type="match status" value="1"/>
</dbReference>